<gene>
    <name evidence="11" type="ORF">ABW02_14200</name>
</gene>
<evidence type="ECO:0000256" key="4">
    <source>
        <dbReference type="ARBA" id="ARBA00022729"/>
    </source>
</evidence>
<comment type="subcellular location">
    <subcellularLocation>
        <location evidence="1">Membrane</location>
        <topology evidence="1">Lipid-anchor</topology>
    </subcellularLocation>
</comment>
<evidence type="ECO:0000313" key="11">
    <source>
        <dbReference type="EMBL" id="KLV25748.1"/>
    </source>
</evidence>
<organism evidence="11 12">
    <name type="scientific">Niallia circulans</name>
    <name type="common">Bacillus circulans</name>
    <dbReference type="NCBI Taxonomy" id="1397"/>
    <lineage>
        <taxon>Bacteria</taxon>
        <taxon>Bacillati</taxon>
        <taxon>Bacillota</taxon>
        <taxon>Bacilli</taxon>
        <taxon>Bacillales</taxon>
        <taxon>Bacillaceae</taxon>
        <taxon>Niallia</taxon>
    </lineage>
</organism>
<name>A0A0J1IIC9_NIACI</name>
<keyword evidence="4 8" id="KW-0732">Signal</keyword>
<dbReference type="OrthoDB" id="9816067at2"/>
<feature type="domain" description="Spore germination protein N-terminal" evidence="10">
    <location>
        <begin position="21"/>
        <end position="196"/>
    </location>
</feature>
<evidence type="ECO:0000256" key="3">
    <source>
        <dbReference type="ARBA" id="ARBA00022544"/>
    </source>
</evidence>
<accession>A0A0J1IIC9</accession>
<dbReference type="PANTHER" id="PTHR35789">
    <property type="entry name" value="SPORE GERMINATION PROTEIN B3"/>
    <property type="match status" value="1"/>
</dbReference>
<dbReference type="GeneID" id="56348913"/>
<keyword evidence="5" id="KW-0472">Membrane</keyword>
<feature type="signal peptide" evidence="8">
    <location>
        <begin position="1"/>
        <end position="17"/>
    </location>
</feature>
<evidence type="ECO:0000256" key="2">
    <source>
        <dbReference type="ARBA" id="ARBA00007886"/>
    </source>
</evidence>
<evidence type="ECO:0000259" key="10">
    <source>
        <dbReference type="Pfam" id="PF25198"/>
    </source>
</evidence>
<dbReference type="GO" id="GO:0016020">
    <property type="term" value="C:membrane"/>
    <property type="evidence" value="ECO:0007669"/>
    <property type="project" value="UniProtKB-SubCell"/>
</dbReference>
<dbReference type="InterPro" id="IPR038501">
    <property type="entry name" value="Spore_GerAC_C_sf"/>
</dbReference>
<keyword evidence="12" id="KW-1185">Reference proteome</keyword>
<dbReference type="GO" id="GO:0009847">
    <property type="term" value="P:spore germination"/>
    <property type="evidence" value="ECO:0007669"/>
    <property type="project" value="InterPro"/>
</dbReference>
<dbReference type="PATRIC" id="fig|1397.4.peg.990"/>
<dbReference type="RefSeq" id="WP_047942918.1">
    <property type="nucleotide sequence ID" value="NZ_CP053989.1"/>
</dbReference>
<evidence type="ECO:0000256" key="6">
    <source>
        <dbReference type="ARBA" id="ARBA00023139"/>
    </source>
</evidence>
<dbReference type="AlphaFoldDB" id="A0A0J1IIC9"/>
<dbReference type="InterPro" id="IPR008844">
    <property type="entry name" value="Spore_GerAC-like"/>
</dbReference>
<evidence type="ECO:0000313" key="12">
    <source>
        <dbReference type="Proteomes" id="UP000036045"/>
    </source>
</evidence>
<evidence type="ECO:0008006" key="13">
    <source>
        <dbReference type="Google" id="ProtNLM"/>
    </source>
</evidence>
<dbReference type="EMBL" id="LDPH01000013">
    <property type="protein sequence ID" value="KLV25748.1"/>
    <property type="molecule type" value="Genomic_DNA"/>
</dbReference>
<evidence type="ECO:0000256" key="7">
    <source>
        <dbReference type="ARBA" id="ARBA00023288"/>
    </source>
</evidence>
<comment type="similarity">
    <text evidence="2">Belongs to the GerABKC lipoprotein family.</text>
</comment>
<dbReference type="Proteomes" id="UP000036045">
    <property type="component" value="Unassembled WGS sequence"/>
</dbReference>
<comment type="caution">
    <text evidence="11">The sequence shown here is derived from an EMBL/GenBank/DDBJ whole genome shotgun (WGS) entry which is preliminary data.</text>
</comment>
<dbReference type="PANTHER" id="PTHR35789:SF1">
    <property type="entry name" value="SPORE GERMINATION PROTEIN B3"/>
    <property type="match status" value="1"/>
</dbReference>
<dbReference type="Gene3D" id="3.30.300.210">
    <property type="entry name" value="Nutrient germinant receptor protein C, domain 3"/>
    <property type="match status" value="1"/>
</dbReference>
<evidence type="ECO:0000256" key="5">
    <source>
        <dbReference type="ARBA" id="ARBA00023136"/>
    </source>
</evidence>
<reference evidence="11 12" key="1">
    <citation type="submission" date="2015-05" db="EMBL/GenBank/DDBJ databases">
        <title>Whole genome sequence and identification of bacterial endophytes from Costus igneus.</title>
        <authorList>
            <person name="Lee Y.P."/>
            <person name="Gan H.M."/>
            <person name="Eng W."/>
            <person name="Wheatley M.S."/>
            <person name="Caraballo A."/>
            <person name="Polter S."/>
            <person name="Savka M.A."/>
            <person name="Hudson A.O."/>
        </authorList>
    </citation>
    <scope>NUCLEOTIDE SEQUENCE [LARGE SCALE GENOMIC DNA]</scope>
    <source>
        <strain evidence="11 12">RIT379</strain>
    </source>
</reference>
<proteinExistence type="inferred from homology"/>
<feature type="chain" id="PRO_5039187782" description="Ger(X)C family spore germination protein" evidence="8">
    <location>
        <begin position="18"/>
        <end position="394"/>
    </location>
</feature>
<evidence type="ECO:0000256" key="1">
    <source>
        <dbReference type="ARBA" id="ARBA00004635"/>
    </source>
</evidence>
<dbReference type="InterPro" id="IPR057336">
    <property type="entry name" value="GerAC_N"/>
</dbReference>
<sequence>MKRCLLCISIVSILFLAGCWDHSELNQNSIVTGIAMDKGKEHKYKLSIESTSAAELNPRTAQGLAPAIVYSIEGDTVGEIIHKFNSAISTHLVLSHMRILIIGEDMAKEGILSFMDYFDRDREIRDDFNIVVARDTEAVDFLRVTNDYQKVSSLKIFPQLDNMLEEWGGTPGIKLNDFIRTYSSSGQVPVLSAMKIQGEKEKGWDLDNIKTTVPGAIAKIDSLAIFKYGKLQGYLDLNDTRMLLWIQSKLEQTSLSIPYNDSKYFGLRVNHSKTKIKARQVNGRPKFDIFIQAESILDGSEKGIKAAKVNAFEDFEDKTNRYLEKEFNKLIKKMQKEYVADIFGLGEIFRDQDYKHFKQYEDNWDTGFKDAKINVHVNVEIKRSGFRNNSNNIK</sequence>
<keyword evidence="6" id="KW-0564">Palmitate</keyword>
<dbReference type="PROSITE" id="PS51257">
    <property type="entry name" value="PROKAR_LIPOPROTEIN"/>
    <property type="match status" value="1"/>
</dbReference>
<feature type="domain" description="Spore germination GerAC-like C-terminal" evidence="9">
    <location>
        <begin position="223"/>
        <end position="385"/>
    </location>
</feature>
<dbReference type="Pfam" id="PF25198">
    <property type="entry name" value="Spore_GerAC_N"/>
    <property type="match status" value="1"/>
</dbReference>
<evidence type="ECO:0000256" key="8">
    <source>
        <dbReference type="SAM" id="SignalP"/>
    </source>
</evidence>
<keyword evidence="7" id="KW-0449">Lipoprotein</keyword>
<keyword evidence="3" id="KW-0309">Germination</keyword>
<dbReference type="Pfam" id="PF05504">
    <property type="entry name" value="Spore_GerAC"/>
    <property type="match status" value="1"/>
</dbReference>
<dbReference type="InterPro" id="IPR046953">
    <property type="entry name" value="Spore_GerAC-like_C"/>
</dbReference>
<evidence type="ECO:0000259" key="9">
    <source>
        <dbReference type="Pfam" id="PF05504"/>
    </source>
</evidence>
<protein>
    <recommendedName>
        <fullName evidence="13">Ger(X)C family spore germination protein</fullName>
    </recommendedName>
</protein>
<dbReference type="NCBIfam" id="TIGR02887">
    <property type="entry name" value="spore_ger_x_C"/>
    <property type="match status" value="1"/>
</dbReference>